<feature type="compositionally biased region" description="Basic and acidic residues" evidence="1">
    <location>
        <begin position="106"/>
        <end position="115"/>
    </location>
</feature>
<organism evidence="2">
    <name type="scientific">Arion vulgaris</name>
    <dbReference type="NCBI Taxonomy" id="1028688"/>
    <lineage>
        <taxon>Eukaryota</taxon>
        <taxon>Metazoa</taxon>
        <taxon>Spiralia</taxon>
        <taxon>Lophotrochozoa</taxon>
        <taxon>Mollusca</taxon>
        <taxon>Gastropoda</taxon>
        <taxon>Heterobranchia</taxon>
        <taxon>Euthyneura</taxon>
        <taxon>Panpulmonata</taxon>
        <taxon>Eupulmonata</taxon>
        <taxon>Stylommatophora</taxon>
        <taxon>Helicina</taxon>
        <taxon>Arionoidea</taxon>
        <taxon>Arionidae</taxon>
        <taxon>Arion</taxon>
    </lineage>
</organism>
<accession>A0A0B6ZC52</accession>
<reference evidence="2" key="1">
    <citation type="submission" date="2014-12" db="EMBL/GenBank/DDBJ databases">
        <title>Insight into the proteome of Arion vulgaris.</title>
        <authorList>
            <person name="Aradska J."/>
            <person name="Bulat T."/>
            <person name="Smidak R."/>
            <person name="Sarate P."/>
            <person name="Gangsoo J."/>
            <person name="Sialana F."/>
            <person name="Bilban M."/>
            <person name="Lubec G."/>
        </authorList>
    </citation>
    <scope>NUCLEOTIDE SEQUENCE</scope>
    <source>
        <tissue evidence="2">Skin</tissue>
    </source>
</reference>
<dbReference type="EMBL" id="HACG01019213">
    <property type="protein sequence ID" value="CEK66078.1"/>
    <property type="molecule type" value="Transcribed_RNA"/>
</dbReference>
<feature type="region of interest" description="Disordered" evidence="1">
    <location>
        <begin position="31"/>
        <end position="130"/>
    </location>
</feature>
<dbReference type="AlphaFoldDB" id="A0A0B6ZC52"/>
<proteinExistence type="predicted"/>
<feature type="compositionally biased region" description="Low complexity" evidence="1">
    <location>
        <begin position="42"/>
        <end position="55"/>
    </location>
</feature>
<feature type="compositionally biased region" description="Basic and acidic residues" evidence="1">
    <location>
        <begin position="57"/>
        <end position="96"/>
    </location>
</feature>
<sequence>VCTDGVQVRQMYHQETKQRTLNKIISFFGKIKNKKSPSEGDSTSITSRSIKKTFSNRSDKSAKSVIESDARKKKTVDTDNQERDSGSYSDEEKEKSSSGNNKKNGKTKEFKERGKQVTRRLSQRAHAASKEFVLDAPQLPSIGTRKEIFTELTEHF</sequence>
<gene>
    <name evidence="2" type="primary">ORF57238</name>
</gene>
<evidence type="ECO:0000313" key="2">
    <source>
        <dbReference type="EMBL" id="CEK66078.1"/>
    </source>
</evidence>
<evidence type="ECO:0000256" key="1">
    <source>
        <dbReference type="SAM" id="MobiDB-lite"/>
    </source>
</evidence>
<feature type="non-terminal residue" evidence="2">
    <location>
        <position position="1"/>
    </location>
</feature>
<protein>
    <submittedName>
        <fullName evidence="2">Uncharacterized protein</fullName>
    </submittedName>
</protein>
<name>A0A0B6ZC52_9EUPU</name>